<dbReference type="Proteomes" id="UP001422759">
    <property type="component" value="Unassembled WGS sequence"/>
</dbReference>
<evidence type="ECO:0000313" key="2">
    <source>
        <dbReference type="EMBL" id="GAA2138503.1"/>
    </source>
</evidence>
<comment type="caution">
    <text evidence="2">The sequence shown here is derived from an EMBL/GenBank/DDBJ whole genome shotgun (WGS) entry which is preliminary data.</text>
</comment>
<sequence length="375" mass="41527">MGAGHPGLAEPRTKEEWRAYLKMTSPERPELPGLDTYRLMPEDQREEFNDGRDAFHSALALVLTEQMKRIHAAIDRRMRVNSHQAPGARRGIVLDGPPTIGKSTLVKLHAADFERRFRSRYPERFEGGYEVDGRLIDTTPVVYLNIPAQATPKDLSALLATYLGVELRRAATTREITNRVIQELAWVGVQLVIIDDVHFLDLSAKEGKVANDHLKYLANHVAATFVFTGAELNTSGLFLEGHGSTRATQTAGRNSLYHVTAFGNRTEDDRREWARTVAALEGSLCLLRHRPGSLVRLSAYLFDRTGGSICGLSDLIRESAIEAVLSGEEAITRRLMDRVEISEAAQRQYRETVRRRGSTAGKLAGPGTAAMVAGN</sequence>
<dbReference type="InterPro" id="IPR027417">
    <property type="entry name" value="P-loop_NTPase"/>
</dbReference>
<dbReference type="Pfam" id="PF05621">
    <property type="entry name" value="TniB"/>
    <property type="match status" value="1"/>
</dbReference>
<dbReference type="Gene3D" id="3.40.50.300">
    <property type="entry name" value="P-loop containing nucleotide triphosphate hydrolases"/>
    <property type="match status" value="1"/>
</dbReference>
<protein>
    <submittedName>
        <fullName evidence="2">ATP-binding protein</fullName>
    </submittedName>
</protein>
<keyword evidence="2" id="KW-0067">ATP-binding</keyword>
<organism evidence="2 3">
    <name type="scientific">Kitasatospora kazusensis</name>
    <dbReference type="NCBI Taxonomy" id="407974"/>
    <lineage>
        <taxon>Bacteria</taxon>
        <taxon>Bacillati</taxon>
        <taxon>Actinomycetota</taxon>
        <taxon>Actinomycetes</taxon>
        <taxon>Kitasatosporales</taxon>
        <taxon>Streptomycetaceae</taxon>
        <taxon>Kitasatospora</taxon>
    </lineage>
</organism>
<name>A0ABN2Z8M5_9ACTN</name>
<accession>A0ABN2Z8M5</accession>
<evidence type="ECO:0000256" key="1">
    <source>
        <dbReference type="SAM" id="MobiDB-lite"/>
    </source>
</evidence>
<feature type="region of interest" description="Disordered" evidence="1">
    <location>
        <begin position="350"/>
        <end position="375"/>
    </location>
</feature>
<proteinExistence type="predicted"/>
<dbReference type="EMBL" id="BAAANT010000008">
    <property type="protein sequence ID" value="GAA2138503.1"/>
    <property type="molecule type" value="Genomic_DNA"/>
</dbReference>
<dbReference type="GO" id="GO:0005524">
    <property type="term" value="F:ATP binding"/>
    <property type="evidence" value="ECO:0007669"/>
    <property type="project" value="UniProtKB-KW"/>
</dbReference>
<evidence type="ECO:0000313" key="3">
    <source>
        <dbReference type="Proteomes" id="UP001422759"/>
    </source>
</evidence>
<dbReference type="InterPro" id="IPR008868">
    <property type="entry name" value="TniB"/>
</dbReference>
<gene>
    <name evidence="2" type="ORF">GCM10009760_19890</name>
</gene>
<keyword evidence="2" id="KW-0547">Nucleotide-binding</keyword>
<reference evidence="2 3" key="1">
    <citation type="journal article" date="2019" name="Int. J. Syst. Evol. Microbiol.">
        <title>The Global Catalogue of Microorganisms (GCM) 10K type strain sequencing project: providing services to taxonomists for standard genome sequencing and annotation.</title>
        <authorList>
            <consortium name="The Broad Institute Genomics Platform"/>
            <consortium name="The Broad Institute Genome Sequencing Center for Infectious Disease"/>
            <person name="Wu L."/>
            <person name="Ma J."/>
        </authorList>
    </citation>
    <scope>NUCLEOTIDE SEQUENCE [LARGE SCALE GENOMIC DNA]</scope>
    <source>
        <strain evidence="2 3">JCM 14560</strain>
    </source>
</reference>
<keyword evidence="3" id="KW-1185">Reference proteome</keyword>
<dbReference type="SUPFAM" id="SSF52540">
    <property type="entry name" value="P-loop containing nucleoside triphosphate hydrolases"/>
    <property type="match status" value="1"/>
</dbReference>